<dbReference type="EMBL" id="CP015136">
    <property type="protein sequence ID" value="AMY08777.1"/>
    <property type="molecule type" value="Genomic_DNA"/>
</dbReference>
<dbReference type="SUPFAM" id="SSF56529">
    <property type="entry name" value="FAH"/>
    <property type="match status" value="1"/>
</dbReference>
<dbReference type="Gene3D" id="3.90.850.10">
    <property type="entry name" value="Fumarylacetoacetase-like, C-terminal domain"/>
    <property type="match status" value="1"/>
</dbReference>
<dbReference type="GO" id="GO:0046872">
    <property type="term" value="F:metal ion binding"/>
    <property type="evidence" value="ECO:0007669"/>
    <property type="project" value="UniProtKB-KW"/>
</dbReference>
<dbReference type="PANTHER" id="PTHR42796:SF4">
    <property type="entry name" value="FUMARYLACETOACETATE HYDROLASE DOMAIN-CONTAINING PROTEIN 2A"/>
    <property type="match status" value="1"/>
</dbReference>
<dbReference type="PATRIC" id="fig|1813736.3.peg.2080"/>
<dbReference type="EC" id="4.3.2.3" evidence="4"/>
<dbReference type="AlphaFoldDB" id="A0A143PJP1"/>
<evidence type="ECO:0000256" key="2">
    <source>
        <dbReference type="ARBA" id="ARBA00022723"/>
    </source>
</evidence>
<accession>A0A143PJP1</accession>
<dbReference type="PANTHER" id="PTHR42796">
    <property type="entry name" value="FUMARYLACETOACETATE HYDROLASE DOMAIN-CONTAINING PROTEIN 2A-RELATED"/>
    <property type="match status" value="1"/>
</dbReference>
<gene>
    <name evidence="4" type="ORF">LuPra_01982</name>
</gene>
<organism evidence="4 5">
    <name type="scientific">Luteitalea pratensis</name>
    <dbReference type="NCBI Taxonomy" id="1855912"/>
    <lineage>
        <taxon>Bacteria</taxon>
        <taxon>Pseudomonadati</taxon>
        <taxon>Acidobacteriota</taxon>
        <taxon>Vicinamibacteria</taxon>
        <taxon>Vicinamibacterales</taxon>
        <taxon>Vicinamibacteraceae</taxon>
        <taxon>Luteitalea</taxon>
    </lineage>
</organism>
<dbReference type="OrthoDB" id="9805307at2"/>
<dbReference type="GO" id="GO:0050385">
    <property type="term" value="F:ureidoglycolate lyase activity"/>
    <property type="evidence" value="ECO:0007669"/>
    <property type="project" value="UniProtKB-EC"/>
</dbReference>
<evidence type="ECO:0000313" key="5">
    <source>
        <dbReference type="Proteomes" id="UP000076079"/>
    </source>
</evidence>
<dbReference type="RefSeq" id="WP_110174613.1">
    <property type="nucleotide sequence ID" value="NZ_CP015136.1"/>
</dbReference>
<evidence type="ECO:0000256" key="1">
    <source>
        <dbReference type="ARBA" id="ARBA00010211"/>
    </source>
</evidence>
<dbReference type="Proteomes" id="UP000076079">
    <property type="component" value="Chromosome"/>
</dbReference>
<dbReference type="FunFam" id="3.90.850.10:FF:000002">
    <property type="entry name" value="2-hydroxyhepta-2,4-diene-1,7-dioate isomerase"/>
    <property type="match status" value="1"/>
</dbReference>
<comment type="similarity">
    <text evidence="1">Belongs to the FAH family.</text>
</comment>
<name>A0A143PJP1_LUTPR</name>
<dbReference type="STRING" id="1855912.LuPra_01982"/>
<dbReference type="KEGG" id="abac:LuPra_01982"/>
<keyword evidence="5" id="KW-1185">Reference proteome</keyword>
<dbReference type="InterPro" id="IPR011234">
    <property type="entry name" value="Fumarylacetoacetase-like_C"/>
</dbReference>
<dbReference type="Pfam" id="PF01557">
    <property type="entry name" value="FAA_hydrolase"/>
    <property type="match status" value="1"/>
</dbReference>
<reference evidence="4 5" key="1">
    <citation type="journal article" date="2016" name="Genome Announc.">
        <title>First Complete Genome Sequence of a Subdivision 6 Acidobacterium Strain.</title>
        <authorList>
            <person name="Huang S."/>
            <person name="Vieira S."/>
            <person name="Bunk B."/>
            <person name="Riedel T."/>
            <person name="Sproer C."/>
            <person name="Overmann J."/>
        </authorList>
    </citation>
    <scope>NUCLEOTIDE SEQUENCE [LARGE SCALE GENOMIC DNA]</scope>
    <source>
        <strain evidence="5">DSM 100886 HEG_-6_39</strain>
    </source>
</reference>
<dbReference type="GO" id="GO:0016853">
    <property type="term" value="F:isomerase activity"/>
    <property type="evidence" value="ECO:0007669"/>
    <property type="project" value="UniProtKB-ARBA"/>
</dbReference>
<sequence>MRILRCLTENGLTVHVTEGERGSHHLLSGNPYDGFKATQAHVPVAKWLAPVAPAMIWCIGLNYRRHAEETGAKIPEQPVVFAKGPNTVQHPGGVIEIPRHLASEQVDYECELAVVIGKACKNVSPDDALDYVLGYTCANDVSARDWQIKRGGSQWSRGKTFDTFAPLGPALVTPEDIPDPNALRIQTRLNGEVVQDSNTSDMIFNVREIIAFLSGSTTLVPGTVILTGTPEGVGMARTPPRWLAPGDEVTIEIEKIGALTNRVVLEGDLA</sequence>
<evidence type="ECO:0000259" key="3">
    <source>
        <dbReference type="Pfam" id="PF01557"/>
    </source>
</evidence>
<keyword evidence="4" id="KW-0456">Lyase</keyword>
<dbReference type="InterPro" id="IPR036663">
    <property type="entry name" value="Fumarylacetoacetase_C_sf"/>
</dbReference>
<feature type="domain" description="Fumarylacetoacetase-like C-terminal" evidence="3">
    <location>
        <begin position="56"/>
        <end position="264"/>
    </location>
</feature>
<protein>
    <submittedName>
        <fullName evidence="4">Ureidoglycolate lyase</fullName>
        <ecNumber evidence="4">4.3.2.3</ecNumber>
    </submittedName>
</protein>
<evidence type="ECO:0000313" key="4">
    <source>
        <dbReference type="EMBL" id="AMY08777.1"/>
    </source>
</evidence>
<keyword evidence="2" id="KW-0479">Metal-binding</keyword>
<dbReference type="GO" id="GO:0019752">
    <property type="term" value="P:carboxylic acid metabolic process"/>
    <property type="evidence" value="ECO:0007669"/>
    <property type="project" value="UniProtKB-ARBA"/>
</dbReference>
<reference evidence="5" key="2">
    <citation type="submission" date="2016-04" db="EMBL/GenBank/DDBJ databases">
        <title>First Complete Genome Sequence of a Subdivision 6 Acidobacterium.</title>
        <authorList>
            <person name="Huang S."/>
            <person name="Vieira S."/>
            <person name="Bunk B."/>
            <person name="Riedel T."/>
            <person name="Sproeer C."/>
            <person name="Overmann J."/>
        </authorList>
    </citation>
    <scope>NUCLEOTIDE SEQUENCE [LARGE SCALE GENOMIC DNA]</scope>
    <source>
        <strain evidence="5">DSM 100886 HEG_-6_39</strain>
    </source>
</reference>
<dbReference type="InterPro" id="IPR051121">
    <property type="entry name" value="FAH"/>
</dbReference>
<proteinExistence type="inferred from homology"/>